<evidence type="ECO:0000313" key="8">
    <source>
        <dbReference type="Proteomes" id="UP001212997"/>
    </source>
</evidence>
<evidence type="ECO:0000256" key="4">
    <source>
        <dbReference type="ARBA" id="ARBA00023002"/>
    </source>
</evidence>
<dbReference type="Gene3D" id="1.10.630.10">
    <property type="entry name" value="Cytochrome P450"/>
    <property type="match status" value="1"/>
</dbReference>
<dbReference type="InterPro" id="IPR036396">
    <property type="entry name" value="Cyt_P450_sf"/>
</dbReference>
<gene>
    <name evidence="7" type="ORF">NLI96_g422</name>
</gene>
<dbReference type="CDD" id="cd09817">
    <property type="entry name" value="linoleate_diol_synthase_like"/>
    <property type="match status" value="1"/>
</dbReference>
<dbReference type="SUPFAM" id="SSF48264">
    <property type="entry name" value="Cytochrome P450"/>
    <property type="match status" value="1"/>
</dbReference>
<proteinExistence type="predicted"/>
<dbReference type="EMBL" id="JANAWD010000006">
    <property type="protein sequence ID" value="KAJ3491857.1"/>
    <property type="molecule type" value="Genomic_DNA"/>
</dbReference>
<evidence type="ECO:0000256" key="3">
    <source>
        <dbReference type="ARBA" id="ARBA00022964"/>
    </source>
</evidence>
<comment type="caution">
    <text evidence="7">The sequence shown here is derived from an EMBL/GenBank/DDBJ whole genome shotgun (WGS) entry which is preliminary data.</text>
</comment>
<keyword evidence="2 6" id="KW-0479">Metal-binding</keyword>
<dbReference type="GO" id="GO:0020037">
    <property type="term" value="F:heme binding"/>
    <property type="evidence" value="ECO:0007669"/>
    <property type="project" value="InterPro"/>
</dbReference>
<keyword evidence="5 6" id="KW-0408">Iron</keyword>
<evidence type="ECO:0000256" key="5">
    <source>
        <dbReference type="ARBA" id="ARBA00023004"/>
    </source>
</evidence>
<dbReference type="GO" id="GO:0005506">
    <property type="term" value="F:iron ion binding"/>
    <property type="evidence" value="ECO:0007669"/>
    <property type="project" value="InterPro"/>
</dbReference>
<dbReference type="PROSITE" id="PS50292">
    <property type="entry name" value="PEROXIDASE_3"/>
    <property type="match status" value="1"/>
</dbReference>
<keyword evidence="4" id="KW-0560">Oxidoreductase</keyword>
<evidence type="ECO:0008006" key="9">
    <source>
        <dbReference type="Google" id="ProtNLM"/>
    </source>
</evidence>
<keyword evidence="8" id="KW-1185">Reference proteome</keyword>
<evidence type="ECO:0000313" key="7">
    <source>
        <dbReference type="EMBL" id="KAJ3491857.1"/>
    </source>
</evidence>
<dbReference type="GO" id="GO:0004497">
    <property type="term" value="F:monooxygenase activity"/>
    <property type="evidence" value="ECO:0007669"/>
    <property type="project" value="InterPro"/>
</dbReference>
<dbReference type="AlphaFoldDB" id="A0AAD5VDU9"/>
<dbReference type="GO" id="GO:0004601">
    <property type="term" value="F:peroxidase activity"/>
    <property type="evidence" value="ECO:0007669"/>
    <property type="project" value="InterPro"/>
</dbReference>
<dbReference type="PRINTS" id="PR00457">
    <property type="entry name" value="ANPEROXIDASE"/>
</dbReference>
<sequence>MASKFVERASAFASSVTGVKTENDLAHLELTHSQLKAIQNFREYIGQAQSNGSPLAMSELASDDPCSGFLDAIMHSNSIDDRKMLLEHILVIISQLKDVEWQTKLQNLVIEFLYNDLPHPPATYLGPLYARRSADGSHNNLSDHDLGKAKSPYARSVQQSHALPPDSLPSAGLLFDTLLKREDFVKHPAGISSMMFHFAVVIVHTLFRTSYNKGYINETSSYLDLATLYGNDKDTQRKVRTRNGRGTLHPDVFAEGRLMLMPPAVCIILVLFNRNHNYIAQKLLELNERGNYRDPDSIPLEDPSRSDGFEDQDEDIFQTARLINVGWFVSIILSDYLGTILGMVRQGNSWGMDPFGEIRKGDHALFERGRGNVSSVEFNFLYRWHATLSEGDAKWFHDEFKQIFPHKKPDEVTFNEFLQSTRQMEQALPDVTQWTFGGLKRGSDGKFNDAQLARILQDATSQPAGAFKARGTPSIMRLIEILGIEQSRQYGFLGLKPYKTFLEWNSDCEVAEAAQKLYGNIEMLELYVGLQAEEAKPVIAGTGLCASYTISRAILSDAVALTRGDRYFTVDYTPSNLTAWGFADCQRDPNGPGNGSTLGRLLLRTLPDHYAHDSTYAWFPFMTPDAMEGILTNLGKAKTYTFGNPEQFVDKPIPQVCSYRDVAQVLKNPMRFATANPSRPLQIVKGPGFFISSEDPERAKKVQRDIIGTLTDVPGSIEKITGYFFKKTKELIVQESISLVNANTKTIDLAKDVLKVAPIHWAAELAGIPLRTKENPAEEAYDVRELYDQLTEIYSYLFLDIEQVNLTPLRDRVQVHVKKLLEHIRASYGGSVFSVAGIAGVLNNVFKARTFHDELKERLLALGYDLDTLAHAILAIVVGATVEMSQSLIHLVNFYLSDDSKMHVILQALAEGGRGDSRNEPALQNLVLEALRLDPPFTGAYRECLVHQNIGPLKLKAKTLIYIDIGAANLDNDAFPDPTSIDPFRSPKDIYLVGDGSARTLGRDLTTQIMADVLRVVFSLQRIQRVPGGTKPDTGDILKRHTIGTTKTSKYEYLGHEQKLTPWATSLWILYDVPL</sequence>
<keyword evidence="3" id="KW-0223">Dioxygenase</keyword>
<dbReference type="Pfam" id="PF03098">
    <property type="entry name" value="An_peroxidase"/>
    <property type="match status" value="1"/>
</dbReference>
<evidence type="ECO:0000256" key="6">
    <source>
        <dbReference type="PIRSR" id="PIRSR619791-2"/>
    </source>
</evidence>
<dbReference type="InterPro" id="IPR050783">
    <property type="entry name" value="Oxylipin_biosynth_metab"/>
</dbReference>
<dbReference type="InterPro" id="IPR034812">
    <property type="entry name" value="Ppo-like_N"/>
</dbReference>
<dbReference type="PANTHER" id="PTHR11903:SF37">
    <property type="entry name" value="PSI-PRODUCING OXYGENASE A"/>
    <property type="match status" value="1"/>
</dbReference>
<dbReference type="GO" id="GO:0051213">
    <property type="term" value="F:dioxygenase activity"/>
    <property type="evidence" value="ECO:0007669"/>
    <property type="project" value="UniProtKB-KW"/>
</dbReference>
<dbReference type="Gene3D" id="1.10.640.10">
    <property type="entry name" value="Haem peroxidase domain superfamily, animal type"/>
    <property type="match status" value="1"/>
</dbReference>
<name>A0AAD5VDU9_9APHY</name>
<dbReference type="InterPro" id="IPR019791">
    <property type="entry name" value="Haem_peroxidase_animal"/>
</dbReference>
<dbReference type="Proteomes" id="UP001212997">
    <property type="component" value="Unassembled WGS sequence"/>
</dbReference>
<reference evidence="7" key="1">
    <citation type="submission" date="2022-07" db="EMBL/GenBank/DDBJ databases">
        <title>Genome Sequence of Physisporinus lineatus.</title>
        <authorList>
            <person name="Buettner E."/>
        </authorList>
    </citation>
    <scope>NUCLEOTIDE SEQUENCE</scope>
    <source>
        <strain evidence="7">VT162</strain>
    </source>
</reference>
<protein>
    <recommendedName>
        <fullName evidence="9">Linoleate diol synthase</fullName>
    </recommendedName>
</protein>
<dbReference type="InterPro" id="IPR037120">
    <property type="entry name" value="Haem_peroxidase_sf_animal"/>
</dbReference>
<dbReference type="SUPFAM" id="SSF48113">
    <property type="entry name" value="Heme-dependent peroxidases"/>
    <property type="match status" value="1"/>
</dbReference>
<accession>A0AAD5VDU9</accession>
<dbReference type="GO" id="GO:0006631">
    <property type="term" value="P:fatty acid metabolic process"/>
    <property type="evidence" value="ECO:0007669"/>
    <property type="project" value="UniProtKB-ARBA"/>
</dbReference>
<organism evidence="7 8">
    <name type="scientific">Meripilus lineatus</name>
    <dbReference type="NCBI Taxonomy" id="2056292"/>
    <lineage>
        <taxon>Eukaryota</taxon>
        <taxon>Fungi</taxon>
        <taxon>Dikarya</taxon>
        <taxon>Basidiomycota</taxon>
        <taxon>Agaricomycotina</taxon>
        <taxon>Agaricomycetes</taxon>
        <taxon>Polyporales</taxon>
        <taxon>Meripilaceae</taxon>
        <taxon>Meripilus</taxon>
    </lineage>
</organism>
<dbReference type="GO" id="GO:0016705">
    <property type="term" value="F:oxidoreductase activity, acting on paired donors, with incorporation or reduction of molecular oxygen"/>
    <property type="evidence" value="ECO:0007669"/>
    <property type="project" value="InterPro"/>
</dbReference>
<dbReference type="InterPro" id="IPR010255">
    <property type="entry name" value="Haem_peroxidase_sf"/>
</dbReference>
<keyword evidence="1 6" id="KW-0349">Heme</keyword>
<dbReference type="PANTHER" id="PTHR11903">
    <property type="entry name" value="PROSTAGLANDIN G/H SYNTHASE"/>
    <property type="match status" value="1"/>
</dbReference>
<feature type="binding site" description="axial binding residue" evidence="6">
    <location>
        <position position="385"/>
    </location>
    <ligand>
        <name>heme b</name>
        <dbReference type="ChEBI" id="CHEBI:60344"/>
    </ligand>
    <ligandPart>
        <name>Fe</name>
        <dbReference type="ChEBI" id="CHEBI:18248"/>
    </ligandPart>
</feature>
<dbReference type="GO" id="GO:0006979">
    <property type="term" value="P:response to oxidative stress"/>
    <property type="evidence" value="ECO:0007669"/>
    <property type="project" value="InterPro"/>
</dbReference>
<evidence type="ECO:0000256" key="2">
    <source>
        <dbReference type="ARBA" id="ARBA00022723"/>
    </source>
</evidence>
<evidence type="ECO:0000256" key="1">
    <source>
        <dbReference type="ARBA" id="ARBA00022617"/>
    </source>
</evidence>